<feature type="compositionally biased region" description="Basic and acidic residues" evidence="9">
    <location>
        <begin position="469"/>
        <end position="488"/>
    </location>
</feature>
<dbReference type="SUPFAM" id="SSF49899">
    <property type="entry name" value="Concanavalin A-like lectins/glucanases"/>
    <property type="match status" value="1"/>
</dbReference>
<comment type="similarity">
    <text evidence="2 8">Belongs to the calreticulin family.</text>
</comment>
<feature type="region of interest" description="Disordered" evidence="9">
    <location>
        <begin position="463"/>
        <end position="502"/>
    </location>
</feature>
<proteinExistence type="inferred from homology"/>
<evidence type="ECO:0000256" key="5">
    <source>
        <dbReference type="ARBA" id="ARBA00022989"/>
    </source>
</evidence>
<feature type="domain" description="MGAT4 conserved region" evidence="10">
    <location>
        <begin position="123"/>
        <end position="240"/>
    </location>
</feature>
<dbReference type="GO" id="GO:0051082">
    <property type="term" value="F:unfolded protein binding"/>
    <property type="evidence" value="ECO:0007669"/>
    <property type="project" value="InterPro"/>
</dbReference>
<evidence type="ECO:0000259" key="10">
    <source>
        <dbReference type="Pfam" id="PF04666"/>
    </source>
</evidence>
<feature type="compositionally biased region" description="Polar residues" evidence="9">
    <location>
        <begin position="291"/>
        <end position="303"/>
    </location>
</feature>
<dbReference type="InterPro" id="IPR018124">
    <property type="entry name" value="Calret/calnex_CS"/>
</dbReference>
<accession>L5LSS5</accession>
<name>L5LSS5_MYODS</name>
<evidence type="ECO:0000256" key="1">
    <source>
        <dbReference type="ARBA" id="ARBA00004115"/>
    </source>
</evidence>
<evidence type="ECO:0000313" key="11">
    <source>
        <dbReference type="EMBL" id="ELK28503.1"/>
    </source>
</evidence>
<feature type="compositionally biased region" description="Basic residues" evidence="9">
    <location>
        <begin position="763"/>
        <end position="772"/>
    </location>
</feature>
<feature type="compositionally biased region" description="Basic and acidic residues" evidence="9">
    <location>
        <begin position="719"/>
        <end position="745"/>
    </location>
</feature>
<dbReference type="InterPro" id="IPR001580">
    <property type="entry name" value="Calret/calnex"/>
</dbReference>
<gene>
    <name evidence="11" type="ORF">MDA_GLEAN10017167</name>
</gene>
<dbReference type="Pfam" id="PF00262">
    <property type="entry name" value="Calreticulin"/>
    <property type="match status" value="1"/>
</dbReference>
<organism evidence="11 12">
    <name type="scientific">Myotis davidii</name>
    <name type="common">David's myotis</name>
    <dbReference type="NCBI Taxonomy" id="225400"/>
    <lineage>
        <taxon>Eukaryota</taxon>
        <taxon>Metazoa</taxon>
        <taxon>Chordata</taxon>
        <taxon>Craniata</taxon>
        <taxon>Vertebrata</taxon>
        <taxon>Euteleostomi</taxon>
        <taxon>Mammalia</taxon>
        <taxon>Eutheria</taxon>
        <taxon>Laurasiatheria</taxon>
        <taxon>Chiroptera</taxon>
        <taxon>Yangochiroptera</taxon>
        <taxon>Vespertilionidae</taxon>
        <taxon>Myotis</taxon>
    </lineage>
</organism>
<evidence type="ECO:0000256" key="9">
    <source>
        <dbReference type="SAM" id="MobiDB-lite"/>
    </source>
</evidence>
<feature type="compositionally biased region" description="Basic and acidic residues" evidence="9">
    <location>
        <begin position="681"/>
        <end position="710"/>
    </location>
</feature>
<evidence type="ECO:0000256" key="2">
    <source>
        <dbReference type="ARBA" id="ARBA00010983"/>
    </source>
</evidence>
<dbReference type="PROSITE" id="PS51257">
    <property type="entry name" value="PROKAR_LIPOPROTEIN"/>
    <property type="match status" value="1"/>
</dbReference>
<evidence type="ECO:0000256" key="3">
    <source>
        <dbReference type="ARBA" id="ARBA00022692"/>
    </source>
</evidence>
<dbReference type="InterPro" id="IPR009033">
    <property type="entry name" value="Calreticulin/calnexin_P_dom_sf"/>
</dbReference>
<dbReference type="PROSITE" id="PS00805">
    <property type="entry name" value="CALRETICULIN_REPEAT"/>
    <property type="match status" value="1"/>
</dbReference>
<dbReference type="InterPro" id="IPR057279">
    <property type="entry name" value="MGAT4"/>
</dbReference>
<sequence length="772" mass="88144">MRVKQVNLLMALIAVMLFSFSCFCIYRMTQTSEKEVNTLDKNETVSNTFEVLKFFLPHLRKVGRIYPDVIISKKKEGVSFALGISTVKRRNYSYLKQTLTSLVSRMTLLEEKDSVVIVSIADLEDDIIAKKMYFTKIIDFVHSITSNNWFYIEFSVLGFIGKLFKSEDLTDFIQFFLMFYKDKPIDWLLADIFQVKLCTPGETPEKCVERNKQIRIRYKPSLFQHVGIQSSYPGTEQYLKIISMHFQGFWLCLGILCISVNAEFMDDDVEMTDFDENPEETDVNENEPSSEAETGSLTSTEGSQIARERGRFSGDAPQNQAPSSLVLGATPKNRSCQATAAWYSCIEHLHPGGRWEIEELKENRVPGDRGLVLKSRAKHHAISATLAKPFIFADKPLIVQHKHPKTGVFEEKHAKPPEVDLKKFFTDRKTHLYTLVMNPDNTFEVLIDQIVVNKGSLLEDVVPSINPPKEIEDASDKKPDDWDERAKIPDPSAIKPDDWDESEPAQIEDLTAVKPDGWLDDEPKFIPDPSVEKPDDWNEDMDGEWEAPLISNPACQIGCGEWKSPMIDNPKYKGVWRPPMIDNPNYQGIWSPRKIPNPDYFEDDHPFLLTSFSALGLELWSMTSDIYFDNFIICSEKEVADRWAADGWGMKRMIANANEKKYEDAEYKKPDICKPQTKGALEQKVKEEKAALEKPVDLEEEKKQSDGEILEKEEEGEPEEKSEGEIEIIEGREEGNKSNKSGSEDEMKEADESTGSGDGPVKSVRKRRVRKE</sequence>
<keyword evidence="7 8" id="KW-0143">Chaperone</keyword>
<dbReference type="AlphaFoldDB" id="L5LSS5"/>
<dbReference type="PANTHER" id="PTHR11073">
    <property type="entry name" value="CALRETICULIN AND CALNEXIN"/>
    <property type="match status" value="1"/>
</dbReference>
<dbReference type="eggNOG" id="ENOG502QPQJ">
    <property type="taxonomic scope" value="Eukaryota"/>
</dbReference>
<dbReference type="Pfam" id="PF04666">
    <property type="entry name" value="MGAT4_cons"/>
    <property type="match status" value="1"/>
</dbReference>
<dbReference type="PRINTS" id="PR00626">
    <property type="entry name" value="CALRETICULIN"/>
</dbReference>
<dbReference type="Proteomes" id="UP000010556">
    <property type="component" value="Unassembled WGS sequence"/>
</dbReference>
<comment type="subcellular location">
    <subcellularLocation>
        <location evidence="1">Endoplasmic reticulum membrane</location>
        <topology evidence="1">Single-pass type I membrane protein</topology>
    </subcellularLocation>
</comment>
<reference evidence="12" key="1">
    <citation type="journal article" date="2013" name="Science">
        <title>Comparative analysis of bat genomes provides insight into the evolution of flight and immunity.</title>
        <authorList>
            <person name="Zhang G."/>
            <person name="Cowled C."/>
            <person name="Shi Z."/>
            <person name="Huang Z."/>
            <person name="Bishop-Lilly K.A."/>
            <person name="Fang X."/>
            <person name="Wynne J.W."/>
            <person name="Xiong Z."/>
            <person name="Baker M.L."/>
            <person name="Zhao W."/>
            <person name="Tachedjian M."/>
            <person name="Zhu Y."/>
            <person name="Zhou P."/>
            <person name="Jiang X."/>
            <person name="Ng J."/>
            <person name="Yang L."/>
            <person name="Wu L."/>
            <person name="Xiao J."/>
            <person name="Feng Y."/>
            <person name="Chen Y."/>
            <person name="Sun X."/>
            <person name="Zhang Y."/>
            <person name="Marsh G.A."/>
            <person name="Crameri G."/>
            <person name="Broder C.C."/>
            <person name="Frey K.G."/>
            <person name="Wang L.F."/>
            <person name="Wang J."/>
        </authorList>
    </citation>
    <scope>NUCLEOTIDE SEQUENCE [LARGE SCALE GENOMIC DNA]</scope>
</reference>
<dbReference type="Gene3D" id="2.60.120.200">
    <property type="match status" value="2"/>
</dbReference>
<dbReference type="Gene3D" id="2.10.250.10">
    <property type="entry name" value="Calreticulin/calnexin, P domain"/>
    <property type="match status" value="1"/>
</dbReference>
<protein>
    <submittedName>
        <fullName evidence="11">Calmegin</fullName>
    </submittedName>
</protein>
<dbReference type="PANTHER" id="PTHR11073:SF7">
    <property type="entry name" value="CALMEGIN"/>
    <property type="match status" value="1"/>
</dbReference>
<feature type="region of interest" description="Disordered" evidence="9">
    <location>
        <begin position="678"/>
        <end position="772"/>
    </location>
</feature>
<dbReference type="FunFam" id="2.10.250.10:FF:000001">
    <property type="entry name" value="Calnexin homolog"/>
    <property type="match status" value="1"/>
</dbReference>
<keyword evidence="12" id="KW-1185">Reference proteome</keyword>
<dbReference type="GO" id="GO:0036503">
    <property type="term" value="P:ERAD pathway"/>
    <property type="evidence" value="ECO:0007669"/>
    <property type="project" value="TreeGrafter"/>
</dbReference>
<dbReference type="GO" id="GO:0005789">
    <property type="term" value="C:endoplasmic reticulum membrane"/>
    <property type="evidence" value="ECO:0007669"/>
    <property type="project" value="UniProtKB-SubCell"/>
</dbReference>
<dbReference type="SUPFAM" id="SSF63887">
    <property type="entry name" value="P-domain of calnexin/calreticulin"/>
    <property type="match status" value="1"/>
</dbReference>
<feature type="compositionally biased region" description="Acidic residues" evidence="9">
    <location>
        <begin position="273"/>
        <end position="290"/>
    </location>
</feature>
<evidence type="ECO:0000256" key="8">
    <source>
        <dbReference type="RuleBase" id="RU362126"/>
    </source>
</evidence>
<keyword evidence="5" id="KW-1133">Transmembrane helix</keyword>
<keyword evidence="3" id="KW-0812">Transmembrane</keyword>
<keyword evidence="6" id="KW-0472">Membrane</keyword>
<keyword evidence="4 8" id="KW-0256">Endoplasmic reticulum</keyword>
<evidence type="ECO:0000256" key="4">
    <source>
        <dbReference type="ARBA" id="ARBA00022824"/>
    </source>
</evidence>
<evidence type="ECO:0000313" key="12">
    <source>
        <dbReference type="Proteomes" id="UP000010556"/>
    </source>
</evidence>
<dbReference type="InterPro" id="IPR013320">
    <property type="entry name" value="ConA-like_dom_sf"/>
</dbReference>
<dbReference type="GO" id="GO:0006457">
    <property type="term" value="P:protein folding"/>
    <property type="evidence" value="ECO:0007669"/>
    <property type="project" value="InterPro"/>
</dbReference>
<feature type="region of interest" description="Disordered" evidence="9">
    <location>
        <begin position="273"/>
        <end position="305"/>
    </location>
</feature>
<dbReference type="EMBL" id="KB109155">
    <property type="protein sequence ID" value="ELK28503.1"/>
    <property type="molecule type" value="Genomic_DNA"/>
</dbReference>
<evidence type="ECO:0000256" key="6">
    <source>
        <dbReference type="ARBA" id="ARBA00023136"/>
    </source>
</evidence>
<evidence type="ECO:0000256" key="7">
    <source>
        <dbReference type="ARBA" id="ARBA00023186"/>
    </source>
</evidence>
<dbReference type="GO" id="GO:0005509">
    <property type="term" value="F:calcium ion binding"/>
    <property type="evidence" value="ECO:0007669"/>
    <property type="project" value="InterPro"/>
</dbReference>